<comment type="caution">
    <text evidence="2">The sequence shown here is derived from an EMBL/GenBank/DDBJ whole genome shotgun (WGS) entry which is preliminary data.</text>
</comment>
<reference evidence="2" key="1">
    <citation type="journal article" date="2021" name="Nat. Commun.">
        <title>Genetic determinants of endophytism in the Arabidopsis root mycobiome.</title>
        <authorList>
            <person name="Mesny F."/>
            <person name="Miyauchi S."/>
            <person name="Thiergart T."/>
            <person name="Pickel B."/>
            <person name="Atanasova L."/>
            <person name="Karlsson M."/>
            <person name="Huettel B."/>
            <person name="Barry K.W."/>
            <person name="Haridas S."/>
            <person name="Chen C."/>
            <person name="Bauer D."/>
            <person name="Andreopoulos W."/>
            <person name="Pangilinan J."/>
            <person name="LaButti K."/>
            <person name="Riley R."/>
            <person name="Lipzen A."/>
            <person name="Clum A."/>
            <person name="Drula E."/>
            <person name="Henrissat B."/>
            <person name="Kohler A."/>
            <person name="Grigoriev I.V."/>
            <person name="Martin F.M."/>
            <person name="Hacquard S."/>
        </authorList>
    </citation>
    <scope>NUCLEOTIDE SEQUENCE</scope>
    <source>
        <strain evidence="2">MPI-CAGE-CH-0230</strain>
    </source>
</reference>
<dbReference type="OrthoDB" id="4787656at2759"/>
<dbReference type="GeneID" id="70190580"/>
<evidence type="ECO:0000313" key="2">
    <source>
        <dbReference type="EMBL" id="KAH7029486.1"/>
    </source>
</evidence>
<feature type="region of interest" description="Disordered" evidence="1">
    <location>
        <begin position="514"/>
        <end position="564"/>
    </location>
</feature>
<feature type="compositionally biased region" description="Basic and acidic residues" evidence="1">
    <location>
        <begin position="382"/>
        <end position="402"/>
    </location>
</feature>
<evidence type="ECO:0000313" key="3">
    <source>
        <dbReference type="Proteomes" id="UP000756346"/>
    </source>
</evidence>
<dbReference type="AlphaFoldDB" id="A0A9P9BT52"/>
<feature type="region of interest" description="Disordered" evidence="1">
    <location>
        <begin position="378"/>
        <end position="409"/>
    </location>
</feature>
<organism evidence="2 3">
    <name type="scientific">Microdochium trichocladiopsis</name>
    <dbReference type="NCBI Taxonomy" id="1682393"/>
    <lineage>
        <taxon>Eukaryota</taxon>
        <taxon>Fungi</taxon>
        <taxon>Dikarya</taxon>
        <taxon>Ascomycota</taxon>
        <taxon>Pezizomycotina</taxon>
        <taxon>Sordariomycetes</taxon>
        <taxon>Xylariomycetidae</taxon>
        <taxon>Xylariales</taxon>
        <taxon>Microdochiaceae</taxon>
        <taxon>Microdochium</taxon>
    </lineage>
</organism>
<sequence>MAAPPYELVLGKIKPYIILDDPKHVHCGAQDPIRGRVRLVYSSSSHVASDVGLSAPCKIVLTLQGNLKVEIGPSKKQGGGGLQNYYTISMARMFAQPHVVFDDLLPSLRKEYNHGMAADMSRSFDFSVAFPDRILDADCFDRKWGDGKNHKKEKESIVGATRDEDKYDMDPLQPLPPSMMVRKALNFDVPGELSVQYTLTARVEMPGTSVATLIDSVPIIFDRPLDAGAAATGVPASSSEVQKRFGHFAFQAPGLGAGIKNTLLARTSSIFRNGSSSNRPPLHDQDYLLSWQLTCPTEVHRGRPLDIQLQILPGHQEIDSEATPHAMPPVIGLEKVIVDMEILVHGQGEVDERRVLPGGKSRPGQQYAGRGVVVEETLSAQEKSRKEKHSTRAVDGNEDHGDSSSTSGGIGLLHAGNGWARVISLPRITEGLCSSFRTVCIRRAYFVNVRCRVQLPTSRQKVTFQHSFPITVLPPLPPDTTGLSMSELAGYKPGWELGAGQSLRPTAEIDSATLSELEGKKDLKSDDRPAGDQGGRPVELEARPLAMPPEEQHSEAPPLPSYSH</sequence>
<dbReference type="Proteomes" id="UP000756346">
    <property type="component" value="Unassembled WGS sequence"/>
</dbReference>
<name>A0A9P9BT52_9PEZI</name>
<feature type="compositionally biased region" description="Basic and acidic residues" evidence="1">
    <location>
        <begin position="517"/>
        <end position="530"/>
    </location>
</feature>
<dbReference type="EMBL" id="JAGTJQ010000006">
    <property type="protein sequence ID" value="KAH7029486.1"/>
    <property type="molecule type" value="Genomic_DNA"/>
</dbReference>
<protein>
    <submittedName>
        <fullName evidence="2">Uncharacterized protein</fullName>
    </submittedName>
</protein>
<proteinExistence type="predicted"/>
<keyword evidence="3" id="KW-1185">Reference proteome</keyword>
<accession>A0A9P9BT52</accession>
<dbReference type="RefSeq" id="XP_046011774.1">
    <property type="nucleotide sequence ID" value="XM_046161034.1"/>
</dbReference>
<evidence type="ECO:0000256" key="1">
    <source>
        <dbReference type="SAM" id="MobiDB-lite"/>
    </source>
</evidence>
<gene>
    <name evidence="2" type="ORF">B0I36DRAFT_384983</name>
</gene>